<keyword evidence="6 14" id="KW-0645">Protease</keyword>
<keyword evidence="10 14" id="KW-0573">Peptidoglycan synthesis</keyword>
<evidence type="ECO:0000256" key="14">
    <source>
        <dbReference type="HAMAP-Rule" id="MF_02081"/>
    </source>
</evidence>
<dbReference type="PANTHER" id="PTHR30627">
    <property type="entry name" value="PEPTIDOGLYCAN D,D-TRANSPEPTIDASE"/>
    <property type="match status" value="1"/>
</dbReference>
<dbReference type="InterPro" id="IPR036138">
    <property type="entry name" value="PBP_dimer_sf"/>
</dbReference>
<keyword evidence="11 14" id="KW-1133">Transmembrane helix</keyword>
<comment type="caution">
    <text evidence="14">Lacks conserved residue(s) required for the propagation of feature annotation.</text>
</comment>
<evidence type="ECO:0000313" key="18">
    <source>
        <dbReference type="Proteomes" id="UP000738126"/>
    </source>
</evidence>
<dbReference type="Pfam" id="PF03717">
    <property type="entry name" value="PBP_dimer"/>
    <property type="match status" value="1"/>
</dbReference>
<keyword evidence="13 14" id="KW-0961">Cell wall biogenesis/degradation</keyword>
<keyword evidence="12 14" id="KW-0472">Membrane</keyword>
<evidence type="ECO:0000256" key="9">
    <source>
        <dbReference type="ARBA" id="ARBA00022960"/>
    </source>
</evidence>
<comment type="function">
    <text evidence="14">Catalyzes cross-linking of the peptidoglycan cell wall.</text>
</comment>
<dbReference type="InterPro" id="IPR050515">
    <property type="entry name" value="Beta-lactam/transpept"/>
</dbReference>
<evidence type="ECO:0000256" key="12">
    <source>
        <dbReference type="ARBA" id="ARBA00023136"/>
    </source>
</evidence>
<dbReference type="InterPro" id="IPR017790">
    <property type="entry name" value="Penicillin-binding_protein_2"/>
</dbReference>
<evidence type="ECO:0000256" key="6">
    <source>
        <dbReference type="ARBA" id="ARBA00022670"/>
    </source>
</evidence>
<name>A0ABS1E4K3_9GAMM</name>
<comment type="subcellular location">
    <subcellularLocation>
        <location evidence="2">Cell membrane</location>
    </subcellularLocation>
    <subcellularLocation>
        <location evidence="1">Membrane</location>
        <topology evidence="1">Single-pass membrane protein</topology>
    </subcellularLocation>
</comment>
<dbReference type="InterPro" id="IPR005311">
    <property type="entry name" value="PBP_dimer"/>
</dbReference>
<dbReference type="Proteomes" id="UP000738126">
    <property type="component" value="Unassembled WGS sequence"/>
</dbReference>
<evidence type="ECO:0000256" key="7">
    <source>
        <dbReference type="ARBA" id="ARBA00022692"/>
    </source>
</evidence>
<comment type="similarity">
    <text evidence="14">Belongs to the transpeptidase family. MrdA subfamily.</text>
</comment>
<dbReference type="EMBL" id="NRSH01000025">
    <property type="protein sequence ID" value="MBK1726137.1"/>
    <property type="molecule type" value="Genomic_DNA"/>
</dbReference>
<keyword evidence="4 14" id="KW-0997">Cell inner membrane</keyword>
<evidence type="ECO:0000256" key="3">
    <source>
        <dbReference type="ARBA" id="ARBA00022475"/>
    </source>
</evidence>
<accession>A0ABS1E4K3</accession>
<comment type="caution">
    <text evidence="17">The sequence shown here is derived from an EMBL/GenBank/DDBJ whole genome shotgun (WGS) entry which is preliminary data.</text>
</comment>
<dbReference type="SUPFAM" id="SSF56519">
    <property type="entry name" value="Penicillin binding protein dimerisation domain"/>
    <property type="match status" value="1"/>
</dbReference>
<feature type="active site" description="Acyl-ester intermediate" evidence="14">
    <location>
        <position position="320"/>
    </location>
</feature>
<sequence>MREHHRAKGCTQRRLAIAGALCALAAVVLLAQMIRLQVVEHHHYATLSQENRVKVEPIPPTRGLIYDRNGTLLAENQPSYQLVITPERLEGVARTLNRIDGIVELTEAQRRRFRQRLETARHFEEVPLRTHLTQREVAEVAVNRHRFPSLEVQARLVRHYPQGEIAAHALGHVGRINEQDLRRIDAAAYRGTDYIGKSGIELAYEEVLHGEPGFKRVETNALGRVIRTMERQAPRPGDDLILTLDSGLQRVAERALGEQAGALVALQPGSGEILAMVSHPDYNPELFIEGMTTERFAKLAEQGQQPLFNRAVQGVYPPASTIKPFIGLGALEHGVVTPRATVECDGEYHLEGRDRPYRCWRRWGHGEVDYRRAIAESCNVYFYDTAFRMGIDRISGFLEPFGFGAETGLELLGERSGVLPSRAWKRRAIGEGWYHGETVLTGIGLGYFSATPLQLAKATATLANRGRVVQPQLVRTIRDSIDGSESRAAATVPQQRIELDDPRHWEVTVDAMRRAVEDPSGTAHRIAEGLDYTIAAKTGTAQITGLAEHRDDQPEERPRRLRDHALFIGFAPADEPEIAVAVVVEHGGSGGAKAAPIARSVFDAWLRDDRSYLQALEARRRRAEGGREASSG</sequence>
<keyword evidence="8 14" id="KW-0378">Hydrolase</keyword>
<organism evidence="17 18">
    <name type="scientific">Halorhodospira neutriphila</name>
    <dbReference type="NCBI Taxonomy" id="168379"/>
    <lineage>
        <taxon>Bacteria</taxon>
        <taxon>Pseudomonadati</taxon>
        <taxon>Pseudomonadota</taxon>
        <taxon>Gammaproteobacteria</taxon>
        <taxon>Chromatiales</taxon>
        <taxon>Ectothiorhodospiraceae</taxon>
        <taxon>Halorhodospira</taxon>
    </lineage>
</organism>
<comment type="pathway">
    <text evidence="14">Cell wall biogenesis; peptidoglycan biosynthesis.</text>
</comment>
<feature type="domain" description="Penicillin-binding protein dimerisation" evidence="16">
    <location>
        <begin position="57"/>
        <end position="229"/>
    </location>
</feature>
<dbReference type="SUPFAM" id="SSF56601">
    <property type="entry name" value="beta-lactamase/transpeptidase-like"/>
    <property type="match status" value="1"/>
</dbReference>
<dbReference type="Gene3D" id="3.30.1390.30">
    <property type="entry name" value="Penicillin-binding protein 2a, domain 3"/>
    <property type="match status" value="1"/>
</dbReference>
<evidence type="ECO:0000256" key="13">
    <source>
        <dbReference type="ARBA" id="ARBA00023316"/>
    </source>
</evidence>
<evidence type="ECO:0000256" key="10">
    <source>
        <dbReference type="ARBA" id="ARBA00022984"/>
    </source>
</evidence>
<keyword evidence="3 14" id="KW-1003">Cell membrane</keyword>
<evidence type="ECO:0000256" key="4">
    <source>
        <dbReference type="ARBA" id="ARBA00022519"/>
    </source>
</evidence>
<dbReference type="Gene3D" id="3.40.710.10">
    <property type="entry name" value="DD-peptidase/beta-lactamase superfamily"/>
    <property type="match status" value="1"/>
</dbReference>
<evidence type="ECO:0000256" key="5">
    <source>
        <dbReference type="ARBA" id="ARBA00022645"/>
    </source>
</evidence>
<keyword evidence="5 14" id="KW-0121">Carboxypeptidase</keyword>
<evidence type="ECO:0000256" key="8">
    <source>
        <dbReference type="ARBA" id="ARBA00022801"/>
    </source>
</evidence>
<evidence type="ECO:0000259" key="15">
    <source>
        <dbReference type="Pfam" id="PF00905"/>
    </source>
</evidence>
<dbReference type="InterPro" id="IPR001460">
    <property type="entry name" value="PCN-bd_Tpept"/>
</dbReference>
<dbReference type="EC" id="3.4.16.4" evidence="14"/>
<keyword evidence="7 14" id="KW-0812">Transmembrane</keyword>
<gene>
    <name evidence="14 17" type="primary">mrdA</name>
    <name evidence="17" type="ORF">CKO13_03680</name>
</gene>
<evidence type="ECO:0000313" key="17">
    <source>
        <dbReference type="EMBL" id="MBK1726137.1"/>
    </source>
</evidence>
<keyword evidence="9 14" id="KW-0133">Cell shape</keyword>
<evidence type="ECO:0000256" key="1">
    <source>
        <dbReference type="ARBA" id="ARBA00004167"/>
    </source>
</evidence>
<feature type="domain" description="Penicillin-binding protein transpeptidase" evidence="15">
    <location>
        <begin position="261"/>
        <end position="602"/>
    </location>
</feature>
<dbReference type="PANTHER" id="PTHR30627:SF2">
    <property type="entry name" value="PEPTIDOGLYCAN D,D-TRANSPEPTIDASE MRDA"/>
    <property type="match status" value="1"/>
</dbReference>
<evidence type="ECO:0000256" key="2">
    <source>
        <dbReference type="ARBA" id="ARBA00004236"/>
    </source>
</evidence>
<proteinExistence type="inferred from homology"/>
<protein>
    <recommendedName>
        <fullName evidence="14">Peptidoglycan D,D-transpeptidase MrdA</fullName>
        <ecNumber evidence="14">3.4.16.4</ecNumber>
    </recommendedName>
    <alternativeName>
        <fullName evidence="14">Penicillin-binding protein 2</fullName>
        <shortName evidence="14">PBP-2</shortName>
    </alternativeName>
</protein>
<evidence type="ECO:0000256" key="11">
    <source>
        <dbReference type="ARBA" id="ARBA00022989"/>
    </source>
</evidence>
<dbReference type="HAMAP" id="MF_02081">
    <property type="entry name" value="MrdA_transpept"/>
    <property type="match status" value="1"/>
</dbReference>
<evidence type="ECO:0000259" key="16">
    <source>
        <dbReference type="Pfam" id="PF03717"/>
    </source>
</evidence>
<dbReference type="Pfam" id="PF00905">
    <property type="entry name" value="Transpeptidase"/>
    <property type="match status" value="1"/>
</dbReference>
<comment type="catalytic activity">
    <reaction evidence="14">
        <text>Preferential cleavage: (Ac)2-L-Lys-D-Ala-|-D-Ala. Also transpeptidation of peptidyl-alanyl moieties that are N-acyl substituents of D-alanine.</text>
        <dbReference type="EC" id="3.4.16.4"/>
    </reaction>
</comment>
<keyword evidence="18" id="KW-1185">Reference proteome</keyword>
<dbReference type="InterPro" id="IPR012338">
    <property type="entry name" value="Beta-lactam/transpept-like"/>
</dbReference>
<dbReference type="Gene3D" id="3.90.1310.10">
    <property type="entry name" value="Penicillin-binding protein 2a (Domain 2)"/>
    <property type="match status" value="1"/>
</dbReference>
<reference evidence="17 18" key="1">
    <citation type="journal article" date="2020" name="Microorganisms">
        <title>Osmotic Adaptation and Compatible Solute Biosynthesis of Phototrophic Bacteria as Revealed from Genome Analyses.</title>
        <authorList>
            <person name="Imhoff J.F."/>
            <person name="Rahn T."/>
            <person name="Kunzel S."/>
            <person name="Keller A."/>
            <person name="Neulinger S.C."/>
        </authorList>
    </citation>
    <scope>NUCLEOTIDE SEQUENCE [LARGE SCALE GENOMIC DNA]</scope>
    <source>
        <strain evidence="17 18">DSM 15116</strain>
    </source>
</reference>
<dbReference type="NCBIfam" id="TIGR03423">
    <property type="entry name" value="pbp2_mrdA"/>
    <property type="match status" value="1"/>
</dbReference>